<comment type="subcellular location">
    <subcellularLocation>
        <location evidence="1">Membrane</location>
        <topology evidence="1">Multi-pass membrane protein</topology>
    </subcellularLocation>
</comment>
<dbReference type="OMA" id="IIKPIMA"/>
<feature type="transmembrane region" description="Helical" evidence="5">
    <location>
        <begin position="210"/>
        <end position="233"/>
    </location>
</feature>
<keyword evidence="7" id="KW-1185">Reference proteome</keyword>
<feature type="transmembrane region" description="Helical" evidence="5">
    <location>
        <begin position="81"/>
        <end position="100"/>
    </location>
</feature>
<evidence type="ECO:0000256" key="1">
    <source>
        <dbReference type="ARBA" id="ARBA00004141"/>
    </source>
</evidence>
<evidence type="ECO:0000313" key="6">
    <source>
        <dbReference type="EMBL" id="KAA8496187.1"/>
    </source>
</evidence>
<organism evidence="6 7">
    <name type="scientific">Porphyridium purpureum</name>
    <name type="common">Red alga</name>
    <name type="synonym">Porphyridium cruentum</name>
    <dbReference type="NCBI Taxonomy" id="35688"/>
    <lineage>
        <taxon>Eukaryota</taxon>
        <taxon>Rhodophyta</taxon>
        <taxon>Bangiophyceae</taxon>
        <taxon>Porphyridiales</taxon>
        <taxon>Porphyridiaceae</taxon>
        <taxon>Porphyridium</taxon>
    </lineage>
</organism>
<keyword evidence="2 5" id="KW-0812">Transmembrane</keyword>
<protein>
    <submittedName>
        <fullName evidence="6">Transmembrane protein</fullName>
    </submittedName>
</protein>
<dbReference type="EMBL" id="VRMN01000003">
    <property type="protein sequence ID" value="KAA8496187.1"/>
    <property type="molecule type" value="Genomic_DNA"/>
</dbReference>
<evidence type="ECO:0000256" key="5">
    <source>
        <dbReference type="SAM" id="Phobius"/>
    </source>
</evidence>
<dbReference type="SMART" id="SM01417">
    <property type="entry name" value="Solute_trans_a"/>
    <property type="match status" value="1"/>
</dbReference>
<accession>A0A5J4Z0F6</accession>
<proteinExistence type="predicted"/>
<feature type="transmembrane region" description="Helical" evidence="5">
    <location>
        <begin position="164"/>
        <end position="190"/>
    </location>
</feature>
<dbReference type="Proteomes" id="UP000324585">
    <property type="component" value="Unassembled WGS sequence"/>
</dbReference>
<evidence type="ECO:0000256" key="3">
    <source>
        <dbReference type="ARBA" id="ARBA00022989"/>
    </source>
</evidence>
<name>A0A5J4Z0F6_PORPP</name>
<sequence length="334" mass="37863">MIPLWLILGTASTVFAWFVSCYEIRQHLAHYSRPDLQMHIVRVLGMVPVYSSTALLSLFFKNNEKVVLILDVIRDSYEAYVIYNFLVLLINYGGGERHLIHALELQPRMEHPFPLTEVLPPMKLGTGFMYFVRSACLQFVFVKPATAVLVLCTAHRGSQLLRSIVRIAAVLINNMSVTVALYGLLCFYHAVENVLRPYKPLPKFLSVKLVIFLTFWQGMVLSLMIKLGILVDVEGFSAMEQASGLQDLLICFEMAGAAVMHLFVFSCQEVLDYPDLLGMSDLFSGYTDEDKRPILRNFGDIVDFRDVLFDAKASIYGSCFEREMHEKGPVEPIL</sequence>
<dbReference type="Pfam" id="PF03619">
    <property type="entry name" value="Solute_trans_a"/>
    <property type="match status" value="1"/>
</dbReference>
<dbReference type="InterPro" id="IPR005178">
    <property type="entry name" value="Ostalpha/TMEM184C"/>
</dbReference>
<evidence type="ECO:0000313" key="7">
    <source>
        <dbReference type="Proteomes" id="UP000324585"/>
    </source>
</evidence>
<dbReference type="GO" id="GO:0016020">
    <property type="term" value="C:membrane"/>
    <property type="evidence" value="ECO:0007669"/>
    <property type="project" value="UniProtKB-SubCell"/>
</dbReference>
<evidence type="ECO:0000256" key="2">
    <source>
        <dbReference type="ARBA" id="ARBA00022692"/>
    </source>
</evidence>
<keyword evidence="4 5" id="KW-0472">Membrane</keyword>
<dbReference type="PANTHER" id="PTHR23423">
    <property type="entry name" value="ORGANIC SOLUTE TRANSPORTER-RELATED"/>
    <property type="match status" value="1"/>
</dbReference>
<gene>
    <name evidence="6" type="ORF">FVE85_2342</name>
</gene>
<dbReference type="AlphaFoldDB" id="A0A5J4Z0F6"/>
<keyword evidence="3 5" id="KW-1133">Transmembrane helix</keyword>
<reference evidence="7" key="1">
    <citation type="journal article" date="2019" name="Nat. Commun.">
        <title>Expansion of phycobilisome linker gene families in mesophilic red algae.</title>
        <authorList>
            <person name="Lee J."/>
            <person name="Kim D."/>
            <person name="Bhattacharya D."/>
            <person name="Yoon H.S."/>
        </authorList>
    </citation>
    <scope>NUCLEOTIDE SEQUENCE [LARGE SCALE GENOMIC DNA]</scope>
    <source>
        <strain evidence="7">CCMP 1328</strain>
    </source>
</reference>
<comment type="caution">
    <text evidence="6">The sequence shown here is derived from an EMBL/GenBank/DDBJ whole genome shotgun (WGS) entry which is preliminary data.</text>
</comment>
<evidence type="ECO:0000256" key="4">
    <source>
        <dbReference type="ARBA" id="ARBA00023136"/>
    </source>
</evidence>
<feature type="transmembrane region" description="Helical" evidence="5">
    <location>
        <begin position="40"/>
        <end position="60"/>
    </location>
</feature>
<dbReference type="OrthoDB" id="5348404at2759"/>
<feature type="transmembrane region" description="Helical" evidence="5">
    <location>
        <begin position="130"/>
        <end position="152"/>
    </location>
</feature>